<organism evidence="2 3">
    <name type="scientific">Coprinellus micaceus</name>
    <name type="common">Glistening ink-cap mushroom</name>
    <name type="synonym">Coprinus micaceus</name>
    <dbReference type="NCBI Taxonomy" id="71717"/>
    <lineage>
        <taxon>Eukaryota</taxon>
        <taxon>Fungi</taxon>
        <taxon>Dikarya</taxon>
        <taxon>Basidiomycota</taxon>
        <taxon>Agaricomycotina</taxon>
        <taxon>Agaricomycetes</taxon>
        <taxon>Agaricomycetidae</taxon>
        <taxon>Agaricales</taxon>
        <taxon>Agaricineae</taxon>
        <taxon>Psathyrellaceae</taxon>
        <taxon>Coprinellus</taxon>
    </lineage>
</organism>
<keyword evidence="1" id="KW-0472">Membrane</keyword>
<comment type="caution">
    <text evidence="2">The sequence shown here is derived from an EMBL/GenBank/DDBJ whole genome shotgun (WGS) entry which is preliminary data.</text>
</comment>
<dbReference type="EMBL" id="QPFP01000033">
    <property type="protein sequence ID" value="TEB28350.1"/>
    <property type="molecule type" value="Genomic_DNA"/>
</dbReference>
<dbReference type="AlphaFoldDB" id="A0A4Y7T2G6"/>
<feature type="transmembrane region" description="Helical" evidence="1">
    <location>
        <begin position="20"/>
        <end position="45"/>
    </location>
</feature>
<keyword evidence="1" id="KW-0812">Transmembrane</keyword>
<keyword evidence="1" id="KW-1133">Transmembrane helix</keyword>
<evidence type="ECO:0000313" key="2">
    <source>
        <dbReference type="EMBL" id="TEB28350.1"/>
    </source>
</evidence>
<protein>
    <submittedName>
        <fullName evidence="2">Uncharacterized protein</fullName>
    </submittedName>
</protein>
<feature type="transmembrane region" description="Helical" evidence="1">
    <location>
        <begin position="106"/>
        <end position="128"/>
    </location>
</feature>
<feature type="transmembrane region" description="Helical" evidence="1">
    <location>
        <begin position="140"/>
        <end position="161"/>
    </location>
</feature>
<dbReference type="Proteomes" id="UP000298030">
    <property type="component" value="Unassembled WGS sequence"/>
</dbReference>
<keyword evidence="3" id="KW-1185">Reference proteome</keyword>
<dbReference type="OrthoDB" id="3351617at2759"/>
<sequence length="288" mass="32181">MSTSSLAASQRAARMTLQSLYTIVPISFIVIGMQCVMCIFGLTIYLETPKPQRKGRLSYVICSWLILVLFSLSETADAVLTFNVMANSTSNLDALKRLRPLYEATWWRIGSSFCLLPVNWLGDGLLLYRCYKMWNDHAWVCILPALAFVGSCVMSIVSIAFRIVMMHESSAAITYSNTLKSWIFLSISVNVLITILISYRLFIVRRQNANVLSKEDLSLYYGIIAILVESALPLTIAGIAFACLSSPYADSRRSDRGKEHRVTAVVFSQRSVSPDDHLSGNNWTVMAC</sequence>
<feature type="transmembrane region" description="Helical" evidence="1">
    <location>
        <begin position="57"/>
        <end position="86"/>
    </location>
</feature>
<gene>
    <name evidence="2" type="ORF">FA13DRAFT_805579</name>
</gene>
<feature type="transmembrane region" description="Helical" evidence="1">
    <location>
        <begin position="219"/>
        <end position="242"/>
    </location>
</feature>
<feature type="transmembrane region" description="Helical" evidence="1">
    <location>
        <begin position="181"/>
        <end position="199"/>
    </location>
</feature>
<evidence type="ECO:0000256" key="1">
    <source>
        <dbReference type="SAM" id="Phobius"/>
    </source>
</evidence>
<name>A0A4Y7T2G6_COPMI</name>
<proteinExistence type="predicted"/>
<evidence type="ECO:0000313" key="3">
    <source>
        <dbReference type="Proteomes" id="UP000298030"/>
    </source>
</evidence>
<reference evidence="2 3" key="1">
    <citation type="journal article" date="2019" name="Nat. Ecol. Evol.">
        <title>Megaphylogeny resolves global patterns of mushroom evolution.</title>
        <authorList>
            <person name="Varga T."/>
            <person name="Krizsan K."/>
            <person name="Foldi C."/>
            <person name="Dima B."/>
            <person name="Sanchez-Garcia M."/>
            <person name="Sanchez-Ramirez S."/>
            <person name="Szollosi G.J."/>
            <person name="Szarkandi J.G."/>
            <person name="Papp V."/>
            <person name="Albert L."/>
            <person name="Andreopoulos W."/>
            <person name="Angelini C."/>
            <person name="Antonin V."/>
            <person name="Barry K.W."/>
            <person name="Bougher N.L."/>
            <person name="Buchanan P."/>
            <person name="Buyck B."/>
            <person name="Bense V."/>
            <person name="Catcheside P."/>
            <person name="Chovatia M."/>
            <person name="Cooper J."/>
            <person name="Damon W."/>
            <person name="Desjardin D."/>
            <person name="Finy P."/>
            <person name="Geml J."/>
            <person name="Haridas S."/>
            <person name="Hughes K."/>
            <person name="Justo A."/>
            <person name="Karasinski D."/>
            <person name="Kautmanova I."/>
            <person name="Kiss B."/>
            <person name="Kocsube S."/>
            <person name="Kotiranta H."/>
            <person name="LaButti K.M."/>
            <person name="Lechner B.E."/>
            <person name="Liimatainen K."/>
            <person name="Lipzen A."/>
            <person name="Lukacs Z."/>
            <person name="Mihaltcheva S."/>
            <person name="Morgado L.N."/>
            <person name="Niskanen T."/>
            <person name="Noordeloos M.E."/>
            <person name="Ohm R.A."/>
            <person name="Ortiz-Santana B."/>
            <person name="Ovrebo C."/>
            <person name="Racz N."/>
            <person name="Riley R."/>
            <person name="Savchenko A."/>
            <person name="Shiryaev A."/>
            <person name="Soop K."/>
            <person name="Spirin V."/>
            <person name="Szebenyi C."/>
            <person name="Tomsovsky M."/>
            <person name="Tulloss R.E."/>
            <person name="Uehling J."/>
            <person name="Grigoriev I.V."/>
            <person name="Vagvolgyi C."/>
            <person name="Papp T."/>
            <person name="Martin F.M."/>
            <person name="Miettinen O."/>
            <person name="Hibbett D.S."/>
            <person name="Nagy L.G."/>
        </authorList>
    </citation>
    <scope>NUCLEOTIDE SEQUENCE [LARGE SCALE GENOMIC DNA]</scope>
    <source>
        <strain evidence="2 3">FP101781</strain>
    </source>
</reference>
<accession>A0A4Y7T2G6</accession>